<dbReference type="InterPro" id="IPR020891">
    <property type="entry name" value="UPF0758_CS"/>
</dbReference>
<dbReference type="Gene3D" id="1.10.150.20">
    <property type="entry name" value="5' to 3' exonuclease, C-terminal subdomain"/>
    <property type="match status" value="1"/>
</dbReference>
<dbReference type="GO" id="GO:0006508">
    <property type="term" value="P:proteolysis"/>
    <property type="evidence" value="ECO:0007669"/>
    <property type="project" value="UniProtKB-KW"/>
</dbReference>
<keyword evidence="5" id="KW-0862">Zinc</keyword>
<evidence type="ECO:0000256" key="1">
    <source>
        <dbReference type="ARBA" id="ARBA00010243"/>
    </source>
</evidence>
<dbReference type="EMBL" id="CP002048">
    <property type="protein sequence ID" value="ADI01470.1"/>
    <property type="molecule type" value="Genomic_DNA"/>
</dbReference>
<evidence type="ECO:0000256" key="2">
    <source>
        <dbReference type="ARBA" id="ARBA00022670"/>
    </source>
</evidence>
<keyword evidence="2" id="KW-0645">Protease</keyword>
<dbReference type="CDD" id="cd08071">
    <property type="entry name" value="MPN_DUF2466"/>
    <property type="match status" value="1"/>
</dbReference>
<sequence length="229" mass="25545">MGLDYHVTIKDWPLDLRPRERLLAHGEETLSTAELLAIVIGSGTREKTAVQLAEYLLATYRGLRSLRDASCEELSAVRGIGAAKATRLKAALELGRRLAADVRDRQVIRSPEDVKNKLMEEMRYLDREHFRAVYLDRKNQIISIETISIGGLASSIVHPREVFKPAVKKSAAGIILVHNHPSGDPSPSQEDIEVTRRLVEAGRIIGIEIVDHIIIGDRDYLSMRGRGII</sequence>
<dbReference type="Proteomes" id="UP000000378">
    <property type="component" value="Chromosome"/>
</dbReference>
<evidence type="ECO:0000313" key="10">
    <source>
        <dbReference type="Proteomes" id="UP000000378"/>
    </source>
</evidence>
<dbReference type="NCBIfam" id="NF000642">
    <property type="entry name" value="PRK00024.1"/>
    <property type="match status" value="1"/>
</dbReference>
<keyword evidence="6" id="KW-0482">Metalloprotease</keyword>
<dbReference type="InterPro" id="IPR010994">
    <property type="entry name" value="RuvA_2-like"/>
</dbReference>
<keyword evidence="4" id="KW-0378">Hydrolase</keyword>
<dbReference type="KEGG" id="slp:Slip_0687"/>
<reference evidence="10" key="1">
    <citation type="journal article" date="2010" name="Stand. Genomic Sci.">
        <title>Complete genome sequence of Syntrophothermus lipocalidus type strain (TGB-C1T).</title>
        <authorList>
            <consortium name="US DOE Joint Genome Institute (JGI-PGF)"/>
            <person name="Djao O."/>
            <person name="Zhang X."/>
            <person name="Lucas S."/>
            <person name="Lapidus A."/>
            <person name="Glavina Del Rio T."/>
            <person name="Nolan M."/>
            <person name="Tice H."/>
            <person name="Cheng J."/>
            <person name="Han C."/>
            <person name="Tapia R."/>
            <person name="Goodwin L."/>
            <person name="Pitluck S."/>
            <person name="Liolios K."/>
            <person name="Ivanova N."/>
            <person name="Mavromatis K."/>
            <person name="Mikhailova N."/>
            <person name="Ovchinnikova G."/>
            <person name="Pati A."/>
            <person name="Brambilla E."/>
            <person name="Chen A."/>
            <person name="Palaniappan K."/>
            <person name="Land M."/>
            <person name="Hauser L."/>
            <person name="Chang Y."/>
            <person name="Jeffries C."/>
            <person name="Rohde M."/>
            <person name="Sikorski J."/>
            <person name="Spring S."/>
            <person name="Goker M."/>
            <person name="Detter J."/>
            <person name="Woyke T."/>
            <person name="Bristow J."/>
            <person name="Eisen J."/>
            <person name="Markowitz V."/>
            <person name="Hugenholtz P."/>
            <person name="Kyrpides N."/>
            <person name="Klenk H."/>
        </authorList>
    </citation>
    <scope>NUCLEOTIDE SEQUENCE [LARGE SCALE GENOMIC DNA]</scope>
    <source>
        <strain evidence="10">DSM 12680 / TGB-C1</strain>
    </source>
</reference>
<dbReference type="STRING" id="643648.Slip_0687"/>
<dbReference type="Pfam" id="PF04002">
    <property type="entry name" value="RadC"/>
    <property type="match status" value="1"/>
</dbReference>
<protein>
    <submittedName>
        <fullName evidence="9">DNA repair protein RadC</fullName>
    </submittedName>
</protein>
<evidence type="ECO:0000256" key="3">
    <source>
        <dbReference type="ARBA" id="ARBA00022723"/>
    </source>
</evidence>
<dbReference type="InterPro" id="IPR046778">
    <property type="entry name" value="UPF0758_N"/>
</dbReference>
<keyword evidence="3" id="KW-0479">Metal-binding</keyword>
<evidence type="ECO:0000256" key="4">
    <source>
        <dbReference type="ARBA" id="ARBA00022801"/>
    </source>
</evidence>
<dbReference type="AlphaFoldDB" id="D7CL85"/>
<evidence type="ECO:0000256" key="7">
    <source>
        <dbReference type="RuleBase" id="RU003797"/>
    </source>
</evidence>
<evidence type="ECO:0000313" key="9">
    <source>
        <dbReference type="EMBL" id="ADI01470.1"/>
    </source>
</evidence>
<organism evidence="9 10">
    <name type="scientific">Syntrophothermus lipocalidus (strain DSM 12680 / TGB-C1)</name>
    <dbReference type="NCBI Taxonomy" id="643648"/>
    <lineage>
        <taxon>Bacteria</taxon>
        <taxon>Bacillati</taxon>
        <taxon>Bacillota</taxon>
        <taxon>Clostridia</taxon>
        <taxon>Eubacteriales</taxon>
        <taxon>Syntrophomonadaceae</taxon>
        <taxon>Syntrophothermus</taxon>
    </lineage>
</organism>
<reference evidence="9 10" key="2">
    <citation type="journal article" date="2010" name="Stand. Genomic Sci.">
        <title>Complete genome sequence of Syntrophothermus lipocalidus type strain (TGB-C1).</title>
        <authorList>
            <person name="Djao O.D."/>
            <person name="Zhang X."/>
            <person name="Lucas S."/>
            <person name="Lapidus A."/>
            <person name="Del Rio T.G."/>
            <person name="Nolan M."/>
            <person name="Tice H."/>
            <person name="Cheng J.F."/>
            <person name="Han C."/>
            <person name="Tapia R."/>
            <person name="Goodwin L."/>
            <person name="Pitluck S."/>
            <person name="Liolios K."/>
            <person name="Ivanova N."/>
            <person name="Mavromatis K."/>
            <person name="Mikhailova N."/>
            <person name="Ovchinnikova G."/>
            <person name="Pati A."/>
            <person name="Brambilla E."/>
            <person name="Chen A."/>
            <person name="Palaniappan K."/>
            <person name="Land M."/>
            <person name="Hauser L."/>
            <person name="Chang Y.J."/>
            <person name="Jeffries C.D."/>
            <person name="Rohde M."/>
            <person name="Sikorski J."/>
            <person name="Spring S."/>
            <person name="Goker M."/>
            <person name="Detter J.C."/>
            <person name="Woyke T."/>
            <person name="Bristow J."/>
            <person name="Eisen J.A."/>
            <person name="Markowitz V."/>
            <person name="Hugenholtz P."/>
            <person name="Kyrpides N.C."/>
            <person name="Klenk H.P."/>
        </authorList>
    </citation>
    <scope>NUCLEOTIDE SEQUENCE [LARGE SCALE GENOMIC DNA]</scope>
    <source>
        <strain evidence="10">DSM 12680 / TGB-C1</strain>
    </source>
</reference>
<evidence type="ECO:0000256" key="5">
    <source>
        <dbReference type="ARBA" id="ARBA00022833"/>
    </source>
</evidence>
<dbReference type="Gene3D" id="3.40.140.10">
    <property type="entry name" value="Cytidine Deaminase, domain 2"/>
    <property type="match status" value="1"/>
</dbReference>
<dbReference type="OrthoDB" id="9804482at2"/>
<keyword evidence="10" id="KW-1185">Reference proteome</keyword>
<dbReference type="eggNOG" id="COG2003">
    <property type="taxonomic scope" value="Bacteria"/>
</dbReference>
<feature type="domain" description="MPN" evidence="8">
    <location>
        <begin position="107"/>
        <end position="229"/>
    </location>
</feature>
<dbReference type="PANTHER" id="PTHR30471:SF3">
    <property type="entry name" value="UPF0758 PROTEIN YEES-RELATED"/>
    <property type="match status" value="1"/>
</dbReference>
<gene>
    <name evidence="9" type="ordered locus">Slip_0687</name>
</gene>
<comment type="similarity">
    <text evidence="1 7">Belongs to the UPF0758 family.</text>
</comment>
<dbReference type="SUPFAM" id="SSF47781">
    <property type="entry name" value="RuvA domain 2-like"/>
    <property type="match status" value="1"/>
</dbReference>
<dbReference type="PANTHER" id="PTHR30471">
    <property type="entry name" value="DNA REPAIR PROTEIN RADC"/>
    <property type="match status" value="1"/>
</dbReference>
<dbReference type="Pfam" id="PF20582">
    <property type="entry name" value="UPF0758_N"/>
    <property type="match status" value="1"/>
</dbReference>
<evidence type="ECO:0000256" key="6">
    <source>
        <dbReference type="ARBA" id="ARBA00023049"/>
    </source>
</evidence>
<dbReference type="InterPro" id="IPR001405">
    <property type="entry name" value="UPF0758"/>
</dbReference>
<proteinExistence type="inferred from homology"/>
<dbReference type="PROSITE" id="PS01302">
    <property type="entry name" value="UPF0758"/>
    <property type="match status" value="1"/>
</dbReference>
<dbReference type="NCBIfam" id="TIGR00608">
    <property type="entry name" value="radc"/>
    <property type="match status" value="1"/>
</dbReference>
<name>D7CL85_SYNLT</name>
<dbReference type="GO" id="GO:0046872">
    <property type="term" value="F:metal ion binding"/>
    <property type="evidence" value="ECO:0007669"/>
    <property type="project" value="UniProtKB-KW"/>
</dbReference>
<dbReference type="InterPro" id="IPR037518">
    <property type="entry name" value="MPN"/>
</dbReference>
<accession>D7CL85</accession>
<dbReference type="GO" id="GO:0008237">
    <property type="term" value="F:metallopeptidase activity"/>
    <property type="evidence" value="ECO:0007669"/>
    <property type="project" value="UniProtKB-KW"/>
</dbReference>
<dbReference type="InterPro" id="IPR025657">
    <property type="entry name" value="RadC_JAB"/>
</dbReference>
<dbReference type="RefSeq" id="WP_013174872.1">
    <property type="nucleotide sequence ID" value="NC_014220.1"/>
</dbReference>
<evidence type="ECO:0000259" key="8">
    <source>
        <dbReference type="PROSITE" id="PS50249"/>
    </source>
</evidence>
<dbReference type="HOGENOM" id="CLU_073529_0_2_9"/>
<dbReference type="PROSITE" id="PS50249">
    <property type="entry name" value="MPN"/>
    <property type="match status" value="1"/>
</dbReference>